<organism evidence="3 4">
    <name type="scientific">Acrobeloides nanus</name>
    <dbReference type="NCBI Taxonomy" id="290746"/>
    <lineage>
        <taxon>Eukaryota</taxon>
        <taxon>Metazoa</taxon>
        <taxon>Ecdysozoa</taxon>
        <taxon>Nematoda</taxon>
        <taxon>Chromadorea</taxon>
        <taxon>Rhabditida</taxon>
        <taxon>Tylenchina</taxon>
        <taxon>Cephalobomorpha</taxon>
        <taxon>Cephaloboidea</taxon>
        <taxon>Cephalobidae</taxon>
        <taxon>Acrobeloides</taxon>
    </lineage>
</organism>
<protein>
    <submittedName>
        <fullName evidence="4">Uncharacterized protein</fullName>
    </submittedName>
</protein>
<dbReference type="SUPFAM" id="SSF52075">
    <property type="entry name" value="Outer arm dynein light chain 1"/>
    <property type="match status" value="1"/>
</dbReference>
<evidence type="ECO:0000256" key="2">
    <source>
        <dbReference type="ARBA" id="ARBA00022737"/>
    </source>
</evidence>
<dbReference type="PANTHER" id="PTHR48051">
    <property type="match status" value="1"/>
</dbReference>
<dbReference type="WBParaSite" id="ACRNAN_scaffold1506.g26325.t1">
    <property type="protein sequence ID" value="ACRNAN_scaffold1506.g26325.t1"/>
    <property type="gene ID" value="ACRNAN_scaffold1506.g26325"/>
</dbReference>
<reference evidence="4" key="1">
    <citation type="submission" date="2022-11" db="UniProtKB">
        <authorList>
            <consortium name="WormBaseParasite"/>
        </authorList>
    </citation>
    <scope>IDENTIFICATION</scope>
</reference>
<dbReference type="InterPro" id="IPR001611">
    <property type="entry name" value="Leu-rich_rpt"/>
</dbReference>
<dbReference type="Pfam" id="PF13855">
    <property type="entry name" value="LRR_8"/>
    <property type="match status" value="1"/>
</dbReference>
<keyword evidence="3" id="KW-1185">Reference proteome</keyword>
<dbReference type="PANTHER" id="PTHR48051:SF1">
    <property type="entry name" value="RAS SUPPRESSOR PROTEIN 1"/>
    <property type="match status" value="1"/>
</dbReference>
<dbReference type="AlphaFoldDB" id="A0A914CW63"/>
<evidence type="ECO:0000256" key="1">
    <source>
        <dbReference type="ARBA" id="ARBA00022614"/>
    </source>
</evidence>
<dbReference type="Proteomes" id="UP000887540">
    <property type="component" value="Unplaced"/>
</dbReference>
<keyword evidence="2" id="KW-0677">Repeat</keyword>
<proteinExistence type="predicted"/>
<dbReference type="GO" id="GO:0005737">
    <property type="term" value="C:cytoplasm"/>
    <property type="evidence" value="ECO:0007669"/>
    <property type="project" value="TreeGrafter"/>
</dbReference>
<keyword evidence="1" id="KW-0433">Leucine-rich repeat</keyword>
<accession>A0A914CW63</accession>
<dbReference type="Gene3D" id="3.80.10.10">
    <property type="entry name" value="Ribonuclease Inhibitor"/>
    <property type="match status" value="1"/>
</dbReference>
<dbReference type="InterPro" id="IPR050216">
    <property type="entry name" value="LRR_domain-containing"/>
</dbReference>
<evidence type="ECO:0000313" key="3">
    <source>
        <dbReference type="Proteomes" id="UP000887540"/>
    </source>
</evidence>
<name>A0A914CW63_9BILA</name>
<evidence type="ECO:0000313" key="4">
    <source>
        <dbReference type="WBParaSite" id="ACRNAN_scaffold1506.g26325.t1"/>
    </source>
</evidence>
<dbReference type="InterPro" id="IPR032675">
    <property type="entry name" value="LRR_dom_sf"/>
</dbReference>
<sequence>MALLSAARGVSQVMNRCEDAKTSGYLDLSDCMLMYIADAIYLVLKGYDVNKCSLKNNNLKKFPKKMIEKFPSMIILNAEGNEIEEIPDEMSSWTQMKGINLSRNKISEIPVCIFGMKNLAILDLSMNNIQDFDVPRLFSELPKLKQLNLTGNPVASVKKDEIISFATTDLVIKLE</sequence>